<evidence type="ECO:0000256" key="4">
    <source>
        <dbReference type="SAM" id="SignalP"/>
    </source>
</evidence>
<dbReference type="Proteomes" id="UP001141259">
    <property type="component" value="Unassembled WGS sequence"/>
</dbReference>
<dbReference type="Pfam" id="PF00561">
    <property type="entry name" value="Abhydrolase_1"/>
    <property type="match status" value="1"/>
</dbReference>
<evidence type="ECO:0000313" key="8">
    <source>
        <dbReference type="Proteomes" id="UP001141259"/>
    </source>
</evidence>
<feature type="signal peptide" evidence="4">
    <location>
        <begin position="1"/>
        <end position="28"/>
    </location>
</feature>
<evidence type="ECO:0000259" key="6">
    <source>
        <dbReference type="Pfam" id="PF08386"/>
    </source>
</evidence>
<dbReference type="RefSeq" id="WP_259623944.1">
    <property type="nucleotide sequence ID" value="NZ_JANYMP010000007.1"/>
</dbReference>
<proteinExistence type="inferred from homology"/>
<comment type="similarity">
    <text evidence="1">Belongs to the peptidase S33 family.</text>
</comment>
<evidence type="ECO:0000256" key="2">
    <source>
        <dbReference type="ARBA" id="ARBA00022729"/>
    </source>
</evidence>
<name>A0A9X2VKS6_9PSEU</name>
<evidence type="ECO:0000259" key="5">
    <source>
        <dbReference type="Pfam" id="PF00561"/>
    </source>
</evidence>
<keyword evidence="2 4" id="KW-0732">Signal</keyword>
<feature type="chain" id="PRO_5040828034" evidence="4">
    <location>
        <begin position="29"/>
        <end position="506"/>
    </location>
</feature>
<gene>
    <name evidence="7" type="ORF">NZH93_16335</name>
</gene>
<dbReference type="Gene3D" id="3.40.50.1820">
    <property type="entry name" value="alpha/beta hydrolase"/>
    <property type="match status" value="1"/>
</dbReference>
<feature type="domain" description="AB hydrolase-1" evidence="5">
    <location>
        <begin position="92"/>
        <end position="241"/>
    </location>
</feature>
<dbReference type="EMBL" id="JANYMP010000007">
    <property type="protein sequence ID" value="MCS7478430.1"/>
    <property type="molecule type" value="Genomic_DNA"/>
</dbReference>
<dbReference type="Pfam" id="PF08386">
    <property type="entry name" value="Abhydrolase_4"/>
    <property type="match status" value="1"/>
</dbReference>
<dbReference type="InterPro" id="IPR029058">
    <property type="entry name" value="AB_hydrolase_fold"/>
</dbReference>
<protein>
    <submittedName>
        <fullName evidence="7">Alpha/beta hydrolase</fullName>
    </submittedName>
</protein>
<dbReference type="InterPro" id="IPR013595">
    <property type="entry name" value="Pept_S33_TAP-like_C"/>
</dbReference>
<evidence type="ECO:0000313" key="7">
    <source>
        <dbReference type="EMBL" id="MCS7478430.1"/>
    </source>
</evidence>
<dbReference type="InterPro" id="IPR051601">
    <property type="entry name" value="Serine_prot/Carboxylest_S33"/>
</dbReference>
<dbReference type="GO" id="GO:0016787">
    <property type="term" value="F:hydrolase activity"/>
    <property type="evidence" value="ECO:0007669"/>
    <property type="project" value="UniProtKB-KW"/>
</dbReference>
<dbReference type="SUPFAM" id="SSF53474">
    <property type="entry name" value="alpha/beta-Hydrolases"/>
    <property type="match status" value="1"/>
</dbReference>
<dbReference type="AlphaFoldDB" id="A0A9X2VKS6"/>
<dbReference type="InterPro" id="IPR000073">
    <property type="entry name" value="AB_hydrolase_1"/>
</dbReference>
<dbReference type="PANTHER" id="PTHR43248">
    <property type="entry name" value="2-SUCCINYL-6-HYDROXY-2,4-CYCLOHEXADIENE-1-CARBOXYLATE SYNTHASE"/>
    <property type="match status" value="1"/>
</dbReference>
<keyword evidence="8" id="KW-1185">Reference proteome</keyword>
<sequence>MKQTRWITLTAITGVLCGLLTTAPQSFAAPAVDRAATPALAWSDCSDGFQCATAAVPLDYDQPSGSKIDLSLIRMPATNPAQRVGTLFVNFGGPGSSGVDRLRARGQWPWLFSPELRARFDVVSWDPRGIGRSATVRCFQTEAEQEQFLGGLRDFPATAADEPAFYAGYDELARRCSENAGSLLEHVSTANTARDLDLLRRAVGDDKLTYHGISYGTHLGAVYANLFPNRVRAMAFDGSMDFEGNATGHGGQGTTVPLDTRQDVPRGAAETFDSFLRQCAAPGADCAFAGGDLKAKWAALVARVRQSPITVDGETFDYTALIARVNGDLAQPELWKDTARTLQALHTAPALRTLQEPYITNRTESFNAIQCVDSTFPRGTAAYTAYGASEDQRVPYWGRIAVFDMMACATWRHQDADRYTGPWNRWTSAPILVINTRYDPSTPLHGALDGAAELARTRVLTVEGSGHSTMFVHSACAETAKRNYLISGTLPAVGTTCGIDRAPFAA</sequence>
<keyword evidence="3 7" id="KW-0378">Hydrolase</keyword>
<accession>A0A9X2VKS6</accession>
<evidence type="ECO:0000256" key="1">
    <source>
        <dbReference type="ARBA" id="ARBA00010088"/>
    </source>
</evidence>
<dbReference type="PANTHER" id="PTHR43248:SF29">
    <property type="entry name" value="TRIPEPTIDYL AMINOPEPTIDASE"/>
    <property type="match status" value="1"/>
</dbReference>
<reference evidence="7" key="1">
    <citation type="submission" date="2022-08" db="EMBL/GenBank/DDBJ databases">
        <authorList>
            <person name="Tistechok S."/>
            <person name="Samborskyy M."/>
            <person name="Roman I."/>
        </authorList>
    </citation>
    <scope>NUCLEOTIDE SEQUENCE</scope>
    <source>
        <strain evidence="7">DSM 103496</strain>
    </source>
</reference>
<comment type="caution">
    <text evidence="7">The sequence shown here is derived from an EMBL/GenBank/DDBJ whole genome shotgun (WGS) entry which is preliminary data.</text>
</comment>
<feature type="domain" description="Peptidase S33 tripeptidyl aminopeptidase-like C-terminal" evidence="6">
    <location>
        <begin position="395"/>
        <end position="497"/>
    </location>
</feature>
<organism evidence="7 8">
    <name type="scientific">Umezawaea endophytica</name>
    <dbReference type="NCBI Taxonomy" id="1654476"/>
    <lineage>
        <taxon>Bacteria</taxon>
        <taxon>Bacillati</taxon>
        <taxon>Actinomycetota</taxon>
        <taxon>Actinomycetes</taxon>
        <taxon>Pseudonocardiales</taxon>
        <taxon>Pseudonocardiaceae</taxon>
        <taxon>Umezawaea</taxon>
    </lineage>
</organism>
<evidence type="ECO:0000256" key="3">
    <source>
        <dbReference type="ARBA" id="ARBA00022801"/>
    </source>
</evidence>